<evidence type="ECO:0000313" key="3">
    <source>
        <dbReference type="Proteomes" id="UP000757435"/>
    </source>
</evidence>
<dbReference type="Gene3D" id="2.60.120.1440">
    <property type="match status" value="1"/>
</dbReference>
<accession>A0A951Q9U1</accession>
<name>A0A951Q9U1_9CYAN</name>
<reference evidence="2" key="1">
    <citation type="submission" date="2021-05" db="EMBL/GenBank/DDBJ databases">
        <authorList>
            <person name="Pietrasiak N."/>
            <person name="Ward R."/>
            <person name="Stajich J.E."/>
            <person name="Kurbessoian T."/>
        </authorList>
    </citation>
    <scope>NUCLEOTIDE SEQUENCE</scope>
    <source>
        <strain evidence="2">UHER 2000/2452</strain>
    </source>
</reference>
<dbReference type="Proteomes" id="UP000757435">
    <property type="component" value="Unassembled WGS sequence"/>
</dbReference>
<feature type="domain" description="FecR protein" evidence="1">
    <location>
        <begin position="88"/>
        <end position="190"/>
    </location>
</feature>
<dbReference type="Pfam" id="PF04773">
    <property type="entry name" value="FecR"/>
    <property type="match status" value="1"/>
</dbReference>
<dbReference type="PANTHER" id="PTHR38731">
    <property type="entry name" value="LIPL45-RELATED LIPOPROTEIN-RELATED"/>
    <property type="match status" value="1"/>
</dbReference>
<evidence type="ECO:0000259" key="1">
    <source>
        <dbReference type="Pfam" id="PF04773"/>
    </source>
</evidence>
<evidence type="ECO:0000313" key="2">
    <source>
        <dbReference type="EMBL" id="MBW4657879.1"/>
    </source>
</evidence>
<reference evidence="2" key="2">
    <citation type="journal article" date="2022" name="Microbiol. Resour. Announc.">
        <title>Metagenome Sequencing to Explore Phylogenomics of Terrestrial Cyanobacteria.</title>
        <authorList>
            <person name="Ward R.D."/>
            <person name="Stajich J.E."/>
            <person name="Johansen J.R."/>
            <person name="Huntemann M."/>
            <person name="Clum A."/>
            <person name="Foster B."/>
            <person name="Foster B."/>
            <person name="Roux S."/>
            <person name="Palaniappan K."/>
            <person name="Varghese N."/>
            <person name="Mukherjee S."/>
            <person name="Reddy T.B.K."/>
            <person name="Daum C."/>
            <person name="Copeland A."/>
            <person name="Chen I.A."/>
            <person name="Ivanova N.N."/>
            <person name="Kyrpides N.C."/>
            <person name="Shapiro N."/>
            <person name="Eloe-Fadrosh E.A."/>
            <person name="Pietrasiak N."/>
        </authorList>
    </citation>
    <scope>NUCLEOTIDE SEQUENCE</scope>
    <source>
        <strain evidence="2">UHER 2000/2452</strain>
    </source>
</reference>
<sequence length="303" mass="31576">MSSNKSQSGFASTAFRTGVISLSLAALATVAALTAIALATPLAIAQQVLPVRVDRCLELQQITGTVTYRRGQTSAAAQIHTCLEEVGDTLITGQNSSAKLGIDTGIGTISVSENTTLQVQKLDTASDGGKITLLKVTGGQVQLRVRAFTHRESILEIQTPAGVSGVRGTEFGVSVQPSGATGVATLEGSVAASAQGQTVDVDAGLQSRIIPGEPPLPPSPLKDDPSLDIRYLAIVRPSAVGQRTVRIVGQIDPVNLLVIADQTQNVERSGEFDLQIPLPTNRQISAVVITPLGTRQAYELVVP</sequence>
<proteinExistence type="predicted"/>
<dbReference type="AlphaFoldDB" id="A0A951Q9U1"/>
<gene>
    <name evidence="2" type="ORF">KME15_04340</name>
</gene>
<dbReference type="InterPro" id="IPR006860">
    <property type="entry name" value="FecR"/>
</dbReference>
<dbReference type="EMBL" id="JAHHHD010000003">
    <property type="protein sequence ID" value="MBW4657879.1"/>
    <property type="molecule type" value="Genomic_DNA"/>
</dbReference>
<comment type="caution">
    <text evidence="2">The sequence shown here is derived from an EMBL/GenBank/DDBJ whole genome shotgun (WGS) entry which is preliminary data.</text>
</comment>
<protein>
    <submittedName>
        <fullName evidence="2">FecR family protein</fullName>
    </submittedName>
</protein>
<organism evidence="2 3">
    <name type="scientific">Drouetiella hepatica Uher 2000/2452</name>
    <dbReference type="NCBI Taxonomy" id="904376"/>
    <lineage>
        <taxon>Bacteria</taxon>
        <taxon>Bacillati</taxon>
        <taxon>Cyanobacteriota</taxon>
        <taxon>Cyanophyceae</taxon>
        <taxon>Oculatellales</taxon>
        <taxon>Oculatellaceae</taxon>
        <taxon>Drouetiella</taxon>
    </lineage>
</organism>